<dbReference type="InterPro" id="IPR013976">
    <property type="entry name" value="HDOD"/>
</dbReference>
<dbReference type="Gene3D" id="1.10.3210.10">
    <property type="entry name" value="Hypothetical protein af1432"/>
    <property type="match status" value="1"/>
</dbReference>
<dbReference type="EMBL" id="SRMF01000003">
    <property type="protein sequence ID" value="TGG93330.1"/>
    <property type="molecule type" value="Genomic_DNA"/>
</dbReference>
<name>A0A4Z0WFR2_9GAMM</name>
<sequence>MRILILEDDELMAELLRTVCSAVFSGADCQLADNLSAAMELWQQDAFDLVLCDWSLPQATTAEPFLQQVRKADPDLPLVLITSHAQKHLVDTSRRLGITQFIVKPIQPDVLAARLRALFPNVQPDSPALQNTSQWRDWLNYLMTHPEQIPGLHQLASSSDQDDQLQQRSASELVRLWRADPVISTHLIRTANALRLRDCGLTIDNLPEAIDWLGCDMAAAQVLALQLFDNTRKPPSPALREAQEVLQKRVEQVASMASRLARLTKNDVGLAYTAGLLSHLGDLAVLSALARYEHHWGPLTPPEAETALAEYGGEFGNRLRVSARLSHDLRQLMGAVHKLAPDSTRTEQYLMRLAGSLVMTPRATVEQRRLAERAGLSVEMLTEVTAH</sequence>
<feature type="modified residue" description="4-aspartylphosphate" evidence="2">
    <location>
        <position position="53"/>
    </location>
</feature>
<proteinExistence type="predicted"/>
<evidence type="ECO:0000256" key="1">
    <source>
        <dbReference type="ARBA" id="ARBA00022553"/>
    </source>
</evidence>
<dbReference type="OrthoDB" id="5768548at2"/>
<dbReference type="Pfam" id="PF00072">
    <property type="entry name" value="Response_reg"/>
    <property type="match status" value="1"/>
</dbReference>
<keyword evidence="1 2" id="KW-0597">Phosphoprotein</keyword>
<evidence type="ECO:0000259" key="3">
    <source>
        <dbReference type="PROSITE" id="PS50110"/>
    </source>
</evidence>
<dbReference type="SUPFAM" id="SSF109604">
    <property type="entry name" value="HD-domain/PDEase-like"/>
    <property type="match status" value="1"/>
</dbReference>
<dbReference type="InterPro" id="IPR011006">
    <property type="entry name" value="CheY-like_superfamily"/>
</dbReference>
<dbReference type="CDD" id="cd00156">
    <property type="entry name" value="REC"/>
    <property type="match status" value="1"/>
</dbReference>
<dbReference type="Pfam" id="PF08668">
    <property type="entry name" value="HDOD"/>
    <property type="match status" value="1"/>
</dbReference>
<dbReference type="PANTHER" id="PTHR44591">
    <property type="entry name" value="STRESS RESPONSE REGULATOR PROTEIN 1"/>
    <property type="match status" value="1"/>
</dbReference>
<dbReference type="RefSeq" id="WP_135483039.1">
    <property type="nucleotide sequence ID" value="NZ_SRMF01000003.1"/>
</dbReference>
<protein>
    <submittedName>
        <fullName evidence="5">Response regulator</fullName>
    </submittedName>
</protein>
<dbReference type="PROSITE" id="PS50110">
    <property type="entry name" value="RESPONSE_REGULATORY"/>
    <property type="match status" value="1"/>
</dbReference>
<evidence type="ECO:0000256" key="2">
    <source>
        <dbReference type="PROSITE-ProRule" id="PRU00169"/>
    </source>
</evidence>
<gene>
    <name evidence="5" type="ORF">E4656_09755</name>
</gene>
<dbReference type="PROSITE" id="PS51833">
    <property type="entry name" value="HDOD"/>
    <property type="match status" value="1"/>
</dbReference>
<dbReference type="AlphaFoldDB" id="A0A4Z0WFR2"/>
<organism evidence="5 6">
    <name type="scientific">Natronospirillum operosum</name>
    <dbReference type="NCBI Taxonomy" id="2759953"/>
    <lineage>
        <taxon>Bacteria</taxon>
        <taxon>Pseudomonadati</taxon>
        <taxon>Pseudomonadota</taxon>
        <taxon>Gammaproteobacteria</taxon>
        <taxon>Oceanospirillales</taxon>
        <taxon>Natronospirillaceae</taxon>
        <taxon>Natronospirillum</taxon>
    </lineage>
</organism>
<dbReference type="GO" id="GO:0000160">
    <property type="term" value="P:phosphorelay signal transduction system"/>
    <property type="evidence" value="ECO:0007669"/>
    <property type="project" value="InterPro"/>
</dbReference>
<dbReference type="SMART" id="SM00448">
    <property type="entry name" value="REC"/>
    <property type="match status" value="1"/>
</dbReference>
<dbReference type="SUPFAM" id="SSF52172">
    <property type="entry name" value="CheY-like"/>
    <property type="match status" value="1"/>
</dbReference>
<keyword evidence="6" id="KW-1185">Reference proteome</keyword>
<reference evidence="5 6" key="1">
    <citation type="submission" date="2019-04" db="EMBL/GenBank/DDBJ databases">
        <title>Natronospirillum operosus gen. nov., sp. nov., a haloalkaliphilic satellite isolated from decaying biomass of laboratory culture of cyanobacterium Geitlerinema sp. and proposal of Natronospirillaceae fam. nov. and Saccharospirillaceae fam. nov.</title>
        <authorList>
            <person name="Kevbrin V."/>
            <person name="Boltyanskaya Y."/>
            <person name="Koziaeva V."/>
            <person name="Grouzdev D.S."/>
            <person name="Park M."/>
            <person name="Cho J."/>
        </authorList>
    </citation>
    <scope>NUCLEOTIDE SEQUENCE [LARGE SCALE GENOMIC DNA]</scope>
    <source>
        <strain evidence="5 6">G-116</strain>
    </source>
</reference>
<comment type="caution">
    <text evidence="5">The sequence shown here is derived from an EMBL/GenBank/DDBJ whole genome shotgun (WGS) entry which is preliminary data.</text>
</comment>
<dbReference type="Proteomes" id="UP000297475">
    <property type="component" value="Unassembled WGS sequence"/>
</dbReference>
<dbReference type="Gene3D" id="3.40.50.2300">
    <property type="match status" value="1"/>
</dbReference>
<feature type="domain" description="Response regulatory" evidence="3">
    <location>
        <begin position="2"/>
        <end position="119"/>
    </location>
</feature>
<evidence type="ECO:0000313" key="5">
    <source>
        <dbReference type="EMBL" id="TGG93330.1"/>
    </source>
</evidence>
<dbReference type="PANTHER" id="PTHR44591:SF3">
    <property type="entry name" value="RESPONSE REGULATORY DOMAIN-CONTAINING PROTEIN"/>
    <property type="match status" value="1"/>
</dbReference>
<evidence type="ECO:0000259" key="4">
    <source>
        <dbReference type="PROSITE" id="PS51833"/>
    </source>
</evidence>
<accession>A0A4Z0WFR2</accession>
<feature type="domain" description="HDOD" evidence="4">
    <location>
        <begin position="142"/>
        <end position="339"/>
    </location>
</feature>
<dbReference type="InterPro" id="IPR001789">
    <property type="entry name" value="Sig_transdc_resp-reg_receiver"/>
</dbReference>
<dbReference type="InterPro" id="IPR050595">
    <property type="entry name" value="Bact_response_regulator"/>
</dbReference>
<evidence type="ECO:0000313" key="6">
    <source>
        <dbReference type="Proteomes" id="UP000297475"/>
    </source>
</evidence>